<dbReference type="Pfam" id="PF09673">
    <property type="entry name" value="TrbC_Ftype"/>
    <property type="match status" value="1"/>
</dbReference>
<accession>A0A2T3M7J8</accession>
<comment type="caution">
    <text evidence="2">The sequence shown here is derived from an EMBL/GenBank/DDBJ whole genome shotgun (WGS) entry which is preliminary data.</text>
</comment>
<dbReference type="OrthoDB" id="6854459at2"/>
<protein>
    <submittedName>
        <fullName evidence="2">Type-F conjugative transfer system pilin assembly protein TrbC</fullName>
    </submittedName>
</protein>
<sequence>MNWLILLPGAFLSAGVLAQPHWTALAAQQTEQTKAAQGAAFLPTPEAIDAAFDKAKRYQAAVKAQEQTALNRLLPKGDIGTRSPVMILASLAMPKASLQALLHQASQYQVPVVIRGLYQNSFPKTVERVQSLIQPDHQAPILSGIEINPTVFKTFAVTHVPAFIVVKPDACESDAPCPSADFDVVYGNVSLPDALDLLRQGTHKDQLNTVIRSSP</sequence>
<name>A0A2T3M7J8_PHOLE</name>
<feature type="chain" id="PRO_5015530615" evidence="1">
    <location>
        <begin position="19"/>
        <end position="215"/>
    </location>
</feature>
<dbReference type="InterPro" id="IPR014113">
    <property type="entry name" value="T4SS_TrbC_subgr"/>
</dbReference>
<dbReference type="RefSeq" id="WP_052671816.1">
    <property type="nucleotide sequence ID" value="NZ_JZSL01000025.1"/>
</dbReference>
<evidence type="ECO:0000313" key="3">
    <source>
        <dbReference type="Proteomes" id="UP000240410"/>
    </source>
</evidence>
<evidence type="ECO:0000256" key="1">
    <source>
        <dbReference type="SAM" id="SignalP"/>
    </source>
</evidence>
<organism evidence="2 3">
    <name type="scientific">Photobacterium leiognathi</name>
    <dbReference type="NCBI Taxonomy" id="553611"/>
    <lineage>
        <taxon>Bacteria</taxon>
        <taxon>Pseudomonadati</taxon>
        <taxon>Pseudomonadota</taxon>
        <taxon>Gammaproteobacteria</taxon>
        <taxon>Vibrionales</taxon>
        <taxon>Vibrionaceae</taxon>
        <taxon>Photobacterium</taxon>
    </lineage>
</organism>
<gene>
    <name evidence="2" type="primary">trbC</name>
    <name evidence="2" type="ORF">CTM89_14785</name>
</gene>
<reference evidence="2 3" key="1">
    <citation type="submission" date="2018-03" db="EMBL/GenBank/DDBJ databases">
        <title>Whole genome sequencing of Histamine producing bacteria.</title>
        <authorList>
            <person name="Butler K."/>
        </authorList>
    </citation>
    <scope>NUCLEOTIDE SEQUENCE [LARGE SCALE GENOMIC DNA]</scope>
    <source>
        <strain evidence="2 3">ATCC 33979</strain>
    </source>
</reference>
<dbReference type="AlphaFoldDB" id="A0A2T3M7J8"/>
<feature type="signal peptide" evidence="1">
    <location>
        <begin position="1"/>
        <end position="18"/>
    </location>
</feature>
<dbReference type="EMBL" id="PYOJ01000019">
    <property type="protein sequence ID" value="PSV88240.1"/>
    <property type="molecule type" value="Genomic_DNA"/>
</dbReference>
<dbReference type="Proteomes" id="UP000240410">
    <property type="component" value="Unassembled WGS sequence"/>
</dbReference>
<keyword evidence="1" id="KW-0732">Signal</keyword>
<evidence type="ECO:0000313" key="2">
    <source>
        <dbReference type="EMBL" id="PSV88240.1"/>
    </source>
</evidence>
<dbReference type="InterPro" id="IPR019106">
    <property type="entry name" value="T4SS_TrbC"/>
</dbReference>
<proteinExistence type="predicted"/>
<dbReference type="NCBIfam" id="TIGR02742">
    <property type="entry name" value="TrbC_Ftype"/>
    <property type="match status" value="1"/>
</dbReference>